<evidence type="ECO:0000256" key="1">
    <source>
        <dbReference type="SAM" id="Phobius"/>
    </source>
</evidence>
<keyword evidence="1" id="KW-0472">Membrane</keyword>
<feature type="transmembrane region" description="Helical" evidence="1">
    <location>
        <begin position="110"/>
        <end position="137"/>
    </location>
</feature>
<keyword evidence="1" id="KW-0812">Transmembrane</keyword>
<keyword evidence="3" id="KW-1185">Reference proteome</keyword>
<accession>A0A1H9MG02</accession>
<gene>
    <name evidence="2" type="ORF">SAMN04487973_10333</name>
</gene>
<evidence type="ECO:0008006" key="4">
    <source>
        <dbReference type="Google" id="ProtNLM"/>
    </source>
</evidence>
<feature type="transmembrane region" description="Helical" evidence="1">
    <location>
        <begin position="36"/>
        <end position="54"/>
    </location>
</feature>
<reference evidence="2 3" key="1">
    <citation type="submission" date="2016-10" db="EMBL/GenBank/DDBJ databases">
        <authorList>
            <person name="Varghese N."/>
            <person name="Submissions S."/>
        </authorList>
    </citation>
    <scope>NUCLEOTIDE SEQUENCE [LARGE SCALE GENOMIC DNA]</scope>
    <source>
        <strain evidence="2 3">CGMCC 1.3889</strain>
    </source>
</reference>
<dbReference type="RefSeq" id="WP_057805042.1">
    <property type="nucleotide sequence ID" value="NZ_BJYP01000007.1"/>
</dbReference>
<evidence type="ECO:0000313" key="2">
    <source>
        <dbReference type="EMBL" id="SER22491.1"/>
    </source>
</evidence>
<dbReference type="EMBL" id="FOGK01000003">
    <property type="protein sequence ID" value="SER22491.1"/>
    <property type="molecule type" value="Genomic_DNA"/>
</dbReference>
<feature type="transmembrane region" description="Helical" evidence="1">
    <location>
        <begin position="6"/>
        <end position="24"/>
    </location>
</feature>
<sequence length="143" mass="17265">MKVFRYIARMITQTIYAALLIYFFSADNNFEYHFTINWFIIWLFASWLCQFYLMRFSKLLIGPNSSIQQRGAKYRLNDHMRNHQRDKWGAVNTYNMNDTIDSAEDDSDSFLYSIVIHLVYSLLGPLIFIIVFSFHWYKKNQQK</sequence>
<organism evidence="2 3">
    <name type="scientific">Pediococcus ethanolidurans</name>
    <dbReference type="NCBI Taxonomy" id="319653"/>
    <lineage>
        <taxon>Bacteria</taxon>
        <taxon>Bacillati</taxon>
        <taxon>Bacillota</taxon>
        <taxon>Bacilli</taxon>
        <taxon>Lactobacillales</taxon>
        <taxon>Lactobacillaceae</taxon>
        <taxon>Pediococcus</taxon>
    </lineage>
</organism>
<name>A0A1H9MG02_9LACO</name>
<proteinExistence type="predicted"/>
<keyword evidence="1" id="KW-1133">Transmembrane helix</keyword>
<comment type="caution">
    <text evidence="2">The sequence shown here is derived from an EMBL/GenBank/DDBJ whole genome shotgun (WGS) entry which is preliminary data.</text>
</comment>
<evidence type="ECO:0000313" key="3">
    <source>
        <dbReference type="Proteomes" id="UP000182818"/>
    </source>
</evidence>
<protein>
    <recommendedName>
        <fullName evidence="4">DUF3899 domain-containing protein</fullName>
    </recommendedName>
</protein>
<dbReference type="Proteomes" id="UP000182818">
    <property type="component" value="Unassembled WGS sequence"/>
</dbReference>
<dbReference type="GeneID" id="76042675"/>